<keyword evidence="2" id="KW-1185">Reference proteome</keyword>
<evidence type="ECO:0000313" key="2">
    <source>
        <dbReference type="Proteomes" id="UP000265509"/>
    </source>
</evidence>
<accession>A0A3L7DVH1</accession>
<dbReference type="AlphaFoldDB" id="A0A3L7DVH1"/>
<proteinExistence type="predicted"/>
<organism evidence="1 2">
    <name type="scientific">Seongchinamella sediminis</name>
    <dbReference type="NCBI Taxonomy" id="2283635"/>
    <lineage>
        <taxon>Bacteria</taxon>
        <taxon>Pseudomonadati</taxon>
        <taxon>Pseudomonadota</taxon>
        <taxon>Gammaproteobacteria</taxon>
        <taxon>Cellvibrionales</taxon>
        <taxon>Halieaceae</taxon>
        <taxon>Seongchinamella</taxon>
    </lineage>
</organism>
<reference evidence="1 2" key="1">
    <citation type="submission" date="2018-07" db="EMBL/GenBank/DDBJ databases">
        <title>Halioglobus sp. genome submission.</title>
        <authorList>
            <person name="Ye M.-Q."/>
            <person name="Du Z.-J."/>
        </authorList>
    </citation>
    <scope>NUCLEOTIDE SEQUENCE [LARGE SCALE GENOMIC DNA]</scope>
    <source>
        <strain evidence="1 2">U0301</strain>
    </source>
</reference>
<protein>
    <submittedName>
        <fullName evidence="1">Uncharacterized protein</fullName>
    </submittedName>
</protein>
<gene>
    <name evidence="1" type="ORF">DWB85_15400</name>
</gene>
<name>A0A3L7DVH1_9GAMM</name>
<dbReference type="Proteomes" id="UP000265509">
    <property type="component" value="Unassembled WGS sequence"/>
</dbReference>
<evidence type="ECO:0000313" key="1">
    <source>
        <dbReference type="EMBL" id="RLQ20785.1"/>
    </source>
</evidence>
<sequence length="123" mass="15017">VPARREIRSNQPVNCLRFRNRKISAEIWPNLMTHEIFRLEDHEIFQLMIGSQRAFRVWEEAFYMHRDGYLDSKNWDGMNRQFQQFYALPSFQYTWKARGQFYGDEFRHMVENAPKTTYSLGDR</sequence>
<dbReference type="EMBL" id="QRAN01000019">
    <property type="protein sequence ID" value="RLQ20785.1"/>
    <property type="molecule type" value="Genomic_DNA"/>
</dbReference>
<feature type="non-terminal residue" evidence="1">
    <location>
        <position position="1"/>
    </location>
</feature>
<comment type="caution">
    <text evidence="1">The sequence shown here is derived from an EMBL/GenBank/DDBJ whole genome shotgun (WGS) entry which is preliminary data.</text>
</comment>
<dbReference type="RefSeq" id="WP_205422758.1">
    <property type="nucleotide sequence ID" value="NZ_QRAN01000019.1"/>
</dbReference>